<protein>
    <submittedName>
        <fullName evidence="6">Crp/Fnr family transcriptional regulator</fullName>
    </submittedName>
</protein>
<dbReference type="SMART" id="SM00100">
    <property type="entry name" value="cNMP"/>
    <property type="match status" value="1"/>
</dbReference>
<dbReference type="Pfam" id="PF00027">
    <property type="entry name" value="cNMP_binding"/>
    <property type="match status" value="1"/>
</dbReference>
<evidence type="ECO:0000256" key="1">
    <source>
        <dbReference type="ARBA" id="ARBA00023015"/>
    </source>
</evidence>
<dbReference type="InterPro" id="IPR036390">
    <property type="entry name" value="WH_DNA-bd_sf"/>
</dbReference>
<dbReference type="PANTHER" id="PTHR24567">
    <property type="entry name" value="CRP FAMILY TRANSCRIPTIONAL REGULATORY PROTEIN"/>
    <property type="match status" value="1"/>
</dbReference>
<evidence type="ECO:0000259" key="5">
    <source>
        <dbReference type="PROSITE" id="PS51063"/>
    </source>
</evidence>
<proteinExistence type="predicted"/>
<accession>A0A9X1BCG5</accession>
<reference evidence="7 8" key="2">
    <citation type="submission" date="2021-03" db="EMBL/GenBank/DDBJ databases">
        <title>Human Oral Microbial Genomes.</title>
        <authorList>
            <person name="Johnston C.D."/>
            <person name="Chen T."/>
            <person name="Dewhirst F.E."/>
        </authorList>
    </citation>
    <scope>NUCLEOTIDE SEQUENCE [LARGE SCALE GENOMIC DNA]</scope>
    <source>
        <strain evidence="7 8">CCUG 66490</strain>
    </source>
</reference>
<keyword evidence="1" id="KW-0805">Transcription regulation</keyword>
<dbReference type="SUPFAM" id="SSF46785">
    <property type="entry name" value="Winged helix' DNA-binding domain"/>
    <property type="match status" value="1"/>
</dbReference>
<evidence type="ECO:0000313" key="8">
    <source>
        <dbReference type="Proteomes" id="UP000676511"/>
    </source>
</evidence>
<dbReference type="InterPro" id="IPR050397">
    <property type="entry name" value="Env_Response_Regulators"/>
</dbReference>
<sequence length="228" mass="26601">MITKDDYQLLRLHPAFANIPVEFFDKLAIEISSRTISKGQVLFYSGDRRDRFFLLVEGYARIEQFDSSDQFSYMDYIKKGALLPFGGIFQDERYHYTASAVTDLRCFVIPVNLYEACVQESKEQLLYITRKLSSIIEFQELRLRNVVTASAKERVIQSLAILCKDYEELGDKIPFPISMKEIAKLAATTRETVNQVLKNLVENKKIHYERKQLTFIDPDYFLRSFEGE</sequence>
<dbReference type="InterPro" id="IPR012318">
    <property type="entry name" value="HTH_CRP"/>
</dbReference>
<dbReference type="PROSITE" id="PS50042">
    <property type="entry name" value="CNMP_BINDING_3"/>
    <property type="match status" value="1"/>
</dbReference>
<dbReference type="InterPro" id="IPR014710">
    <property type="entry name" value="RmlC-like_jellyroll"/>
</dbReference>
<dbReference type="EMBL" id="CP072329">
    <property type="protein sequence ID" value="QUB39558.1"/>
    <property type="molecule type" value="Genomic_DNA"/>
</dbReference>
<dbReference type="Pfam" id="PF13545">
    <property type="entry name" value="HTH_Crp_2"/>
    <property type="match status" value="1"/>
</dbReference>
<dbReference type="AlphaFoldDB" id="A0A9X1BCG5"/>
<dbReference type="SMART" id="SM00419">
    <property type="entry name" value="HTH_CRP"/>
    <property type="match status" value="1"/>
</dbReference>
<dbReference type="GO" id="GO:0003700">
    <property type="term" value="F:DNA-binding transcription factor activity"/>
    <property type="evidence" value="ECO:0007669"/>
    <property type="project" value="TreeGrafter"/>
</dbReference>
<dbReference type="EMBL" id="MRXX01000003">
    <property type="protein sequence ID" value="MBK4779179.1"/>
    <property type="molecule type" value="Genomic_DNA"/>
</dbReference>
<dbReference type="Gene3D" id="2.60.120.10">
    <property type="entry name" value="Jelly Rolls"/>
    <property type="match status" value="1"/>
</dbReference>
<feature type="domain" description="Cyclic nucleotide-binding" evidence="4">
    <location>
        <begin position="15"/>
        <end position="115"/>
    </location>
</feature>
<dbReference type="CDD" id="cd00038">
    <property type="entry name" value="CAP_ED"/>
    <property type="match status" value="1"/>
</dbReference>
<keyword evidence="3" id="KW-0804">Transcription</keyword>
<dbReference type="GO" id="GO:0003677">
    <property type="term" value="F:DNA binding"/>
    <property type="evidence" value="ECO:0007669"/>
    <property type="project" value="UniProtKB-KW"/>
</dbReference>
<dbReference type="Gene3D" id="1.10.10.10">
    <property type="entry name" value="Winged helix-like DNA-binding domain superfamily/Winged helix DNA-binding domain"/>
    <property type="match status" value="1"/>
</dbReference>
<dbReference type="PROSITE" id="PS51063">
    <property type="entry name" value="HTH_CRP_2"/>
    <property type="match status" value="1"/>
</dbReference>
<keyword evidence="2" id="KW-0238">DNA-binding</keyword>
<evidence type="ECO:0000313" key="9">
    <source>
        <dbReference type="Proteomes" id="UP001138780"/>
    </source>
</evidence>
<evidence type="ECO:0000259" key="4">
    <source>
        <dbReference type="PROSITE" id="PS50042"/>
    </source>
</evidence>
<name>A0A9X1BCG5_9STRE</name>
<reference evidence="6" key="1">
    <citation type="submission" date="2016-12" db="EMBL/GenBank/DDBJ databases">
        <title>Draft genome of Streptococcus lactarius CCUG 66490T type strain.</title>
        <authorList>
            <person name="Salva-Serra F."/>
            <person name="Engstrom-Jakobsson H."/>
            <person name="Thorell K."/>
            <person name="Gomila M."/>
            <person name="Gonzales-Siles L."/>
            <person name="Busquets A."/>
            <person name="Jaen-Luchoro D."/>
            <person name="Karlsson R."/>
            <person name="Kristiansson E."/>
            <person name="Moore E."/>
        </authorList>
    </citation>
    <scope>NUCLEOTIDE SEQUENCE</scope>
    <source>
        <strain evidence="6">CCUG 66490</strain>
    </source>
</reference>
<dbReference type="InterPro" id="IPR018490">
    <property type="entry name" value="cNMP-bd_dom_sf"/>
</dbReference>
<dbReference type="InterPro" id="IPR036388">
    <property type="entry name" value="WH-like_DNA-bd_sf"/>
</dbReference>
<dbReference type="InterPro" id="IPR000595">
    <property type="entry name" value="cNMP-bd_dom"/>
</dbReference>
<feature type="domain" description="HTH crp-type" evidence="5">
    <location>
        <begin position="149"/>
        <end position="219"/>
    </location>
</feature>
<dbReference type="Proteomes" id="UP001138780">
    <property type="component" value="Unassembled WGS sequence"/>
</dbReference>
<organism evidence="6 9">
    <name type="scientific">Streptococcus lactarius</name>
    <dbReference type="NCBI Taxonomy" id="684066"/>
    <lineage>
        <taxon>Bacteria</taxon>
        <taxon>Bacillati</taxon>
        <taxon>Bacillota</taxon>
        <taxon>Bacilli</taxon>
        <taxon>Lactobacillales</taxon>
        <taxon>Streptococcaceae</taxon>
        <taxon>Streptococcus</taxon>
    </lineage>
</organism>
<evidence type="ECO:0000313" key="7">
    <source>
        <dbReference type="EMBL" id="QUB39558.1"/>
    </source>
</evidence>
<keyword evidence="8" id="KW-1185">Reference proteome</keyword>
<evidence type="ECO:0000313" key="6">
    <source>
        <dbReference type="EMBL" id="MBK4779179.1"/>
    </source>
</evidence>
<gene>
    <name evidence="6" type="ORF">BTU61_03055</name>
    <name evidence="7" type="ORF">J4854_03700</name>
</gene>
<dbReference type="Proteomes" id="UP000676511">
    <property type="component" value="Chromosome"/>
</dbReference>
<dbReference type="PANTHER" id="PTHR24567:SF74">
    <property type="entry name" value="HTH-TYPE TRANSCRIPTIONAL REGULATOR ARCR"/>
    <property type="match status" value="1"/>
</dbReference>
<evidence type="ECO:0000256" key="2">
    <source>
        <dbReference type="ARBA" id="ARBA00023125"/>
    </source>
</evidence>
<dbReference type="GO" id="GO:0005829">
    <property type="term" value="C:cytosol"/>
    <property type="evidence" value="ECO:0007669"/>
    <property type="project" value="TreeGrafter"/>
</dbReference>
<dbReference type="RefSeq" id="WP_200772281.1">
    <property type="nucleotide sequence ID" value="NZ_CP072329.1"/>
</dbReference>
<evidence type="ECO:0000256" key="3">
    <source>
        <dbReference type="ARBA" id="ARBA00023163"/>
    </source>
</evidence>
<dbReference type="SUPFAM" id="SSF51206">
    <property type="entry name" value="cAMP-binding domain-like"/>
    <property type="match status" value="1"/>
</dbReference>